<dbReference type="GO" id="GO:0000166">
    <property type="term" value="F:nucleotide binding"/>
    <property type="evidence" value="ECO:0007669"/>
    <property type="project" value="UniProtKB-KW"/>
</dbReference>
<keyword evidence="3" id="KW-0547">Nucleotide-binding</keyword>
<gene>
    <name evidence="8" type="ORF">D2962_10375</name>
</gene>
<dbReference type="Gene3D" id="1.10.3210.10">
    <property type="entry name" value="Hypothetical protein af1432"/>
    <property type="match status" value="1"/>
</dbReference>
<keyword evidence="4" id="KW-0378">Hydrolase</keyword>
<keyword evidence="2" id="KW-0479">Metal-binding</keyword>
<evidence type="ECO:0000256" key="2">
    <source>
        <dbReference type="ARBA" id="ARBA00022723"/>
    </source>
</evidence>
<dbReference type="PANTHER" id="PTHR35795:SF1">
    <property type="entry name" value="BIS(5'-NUCLEOSYL)-TETRAPHOSPHATASE, SYMMETRICAL"/>
    <property type="match status" value="1"/>
</dbReference>
<dbReference type="InterPro" id="IPR006674">
    <property type="entry name" value="HD_domain"/>
</dbReference>
<proteinExistence type="predicted"/>
<evidence type="ECO:0000256" key="3">
    <source>
        <dbReference type="ARBA" id="ARBA00022741"/>
    </source>
</evidence>
<protein>
    <recommendedName>
        <fullName evidence="1">bis(5'-nucleosyl)-tetraphosphatase (symmetrical)</fullName>
        <ecNumber evidence="1">3.6.1.41</ecNumber>
    </recommendedName>
</protein>
<evidence type="ECO:0000256" key="4">
    <source>
        <dbReference type="ARBA" id="ARBA00022801"/>
    </source>
</evidence>
<evidence type="ECO:0000313" key="8">
    <source>
        <dbReference type="EMBL" id="AYO32260.1"/>
    </source>
</evidence>
<dbReference type="Pfam" id="PF01966">
    <property type="entry name" value="HD"/>
    <property type="match status" value="1"/>
</dbReference>
<dbReference type="PANTHER" id="PTHR35795">
    <property type="entry name" value="SLR1885 PROTEIN"/>
    <property type="match status" value="1"/>
</dbReference>
<sequence>MSRDEIILKLKAGLKESRFKHSLGVMETSIILARRYGADVKKAGIAGLIHDCARDIPAESQLKMVENFGILLDDIEKLEPALIHGPLGAAIARKNFGVDDEEILNAVRLHTTGDKNMTLLEKIIFLSDYIEPGRCFPGVEDLRVKAFKDLDEAMISAYDSTIKYVTERESLLHPRTVCARNFILLHKRREGKA</sequence>
<dbReference type="SUPFAM" id="SSF109604">
    <property type="entry name" value="HD-domain/PDEase-like"/>
    <property type="match status" value="1"/>
</dbReference>
<keyword evidence="9" id="KW-1185">Reference proteome</keyword>
<dbReference type="InterPro" id="IPR005249">
    <property type="entry name" value="YqeK"/>
</dbReference>
<evidence type="ECO:0000256" key="1">
    <source>
        <dbReference type="ARBA" id="ARBA00012506"/>
    </source>
</evidence>
<dbReference type="EC" id="3.6.1.41" evidence="1"/>
<dbReference type="InterPro" id="IPR003607">
    <property type="entry name" value="HD/PDEase_dom"/>
</dbReference>
<feature type="domain" description="HD/PDEase" evidence="7">
    <location>
        <begin position="14"/>
        <end position="142"/>
    </location>
</feature>
<dbReference type="KEGG" id="bacg:D2962_10375"/>
<dbReference type="InterPro" id="IPR051094">
    <property type="entry name" value="Diverse_Catalytic_Enzymes"/>
</dbReference>
<evidence type="ECO:0000256" key="5">
    <source>
        <dbReference type="ARBA" id="ARBA00023004"/>
    </source>
</evidence>
<dbReference type="GO" id="GO:0046872">
    <property type="term" value="F:metal ion binding"/>
    <property type="evidence" value="ECO:0007669"/>
    <property type="project" value="UniProtKB-KW"/>
</dbReference>
<comment type="catalytic activity">
    <reaction evidence="6">
        <text>P(1),P(4)-bis(5'-adenosyl) tetraphosphate + H2O = 2 ADP + 2 H(+)</text>
        <dbReference type="Rhea" id="RHEA:24252"/>
        <dbReference type="ChEBI" id="CHEBI:15377"/>
        <dbReference type="ChEBI" id="CHEBI:15378"/>
        <dbReference type="ChEBI" id="CHEBI:58141"/>
        <dbReference type="ChEBI" id="CHEBI:456216"/>
        <dbReference type="EC" id="3.6.1.41"/>
    </reaction>
</comment>
<evidence type="ECO:0000313" key="9">
    <source>
        <dbReference type="Proteomes" id="UP000280960"/>
    </source>
</evidence>
<dbReference type="CDD" id="cd00077">
    <property type="entry name" value="HDc"/>
    <property type="match status" value="1"/>
</dbReference>
<reference evidence="8 9" key="1">
    <citation type="submission" date="2018-10" db="EMBL/GenBank/DDBJ databases">
        <authorList>
            <person name="Zhang X."/>
        </authorList>
    </citation>
    <scope>NUCLEOTIDE SEQUENCE [LARGE SCALE GENOMIC DNA]</scope>
    <source>
        <strain evidence="8 9">SK-G1</strain>
    </source>
</reference>
<dbReference type="GO" id="GO:0008803">
    <property type="term" value="F:bis(5'-nucleosyl)-tetraphosphatase (symmetrical) activity"/>
    <property type="evidence" value="ECO:0007669"/>
    <property type="project" value="UniProtKB-EC"/>
</dbReference>
<evidence type="ECO:0000259" key="7">
    <source>
        <dbReference type="SMART" id="SM00471"/>
    </source>
</evidence>
<organism evidence="8 9">
    <name type="scientific">Biomaibacter acetigenes</name>
    <dbReference type="NCBI Taxonomy" id="2316383"/>
    <lineage>
        <taxon>Bacteria</taxon>
        <taxon>Bacillati</taxon>
        <taxon>Bacillota</taxon>
        <taxon>Clostridia</taxon>
        <taxon>Thermosediminibacterales</taxon>
        <taxon>Tepidanaerobacteraceae</taxon>
        <taxon>Biomaibacter</taxon>
    </lineage>
</organism>
<dbReference type="NCBIfam" id="TIGR00488">
    <property type="entry name" value="bis(5'-nucleosyl)-tetraphosphatase (symmetrical) YqeK"/>
    <property type="match status" value="1"/>
</dbReference>
<evidence type="ECO:0000256" key="6">
    <source>
        <dbReference type="ARBA" id="ARBA00049417"/>
    </source>
</evidence>
<dbReference type="EMBL" id="CP033169">
    <property type="protein sequence ID" value="AYO32260.1"/>
    <property type="molecule type" value="Genomic_DNA"/>
</dbReference>
<dbReference type="Proteomes" id="UP000280960">
    <property type="component" value="Chromosome"/>
</dbReference>
<name>A0A3G2R9V2_9FIRM</name>
<dbReference type="SMART" id="SM00471">
    <property type="entry name" value="HDc"/>
    <property type="match status" value="1"/>
</dbReference>
<accession>A0A3G2R9V2</accession>
<keyword evidence="5" id="KW-0408">Iron</keyword>
<dbReference type="AlphaFoldDB" id="A0A3G2R9V2"/>